<gene>
    <name evidence="2" type="ORF">SAMN05421819_1427</name>
</gene>
<reference evidence="2 3" key="1">
    <citation type="submission" date="2016-10" db="EMBL/GenBank/DDBJ databases">
        <authorList>
            <person name="de Groot N.N."/>
        </authorList>
    </citation>
    <scope>NUCLEOTIDE SEQUENCE [LARGE SCALE GENOMIC DNA]</scope>
    <source>
        <strain evidence="2 3">DSM 22489</strain>
    </source>
</reference>
<protein>
    <submittedName>
        <fullName evidence="2">Uncharacterized protein</fullName>
    </submittedName>
</protein>
<accession>A0A1H5W3W0</accession>
<evidence type="ECO:0000256" key="1">
    <source>
        <dbReference type="SAM" id="MobiDB-lite"/>
    </source>
</evidence>
<evidence type="ECO:0000313" key="2">
    <source>
        <dbReference type="EMBL" id="SEF94063.1"/>
    </source>
</evidence>
<name>A0A1H5W3W0_9BACT</name>
<dbReference type="EMBL" id="FNVA01000002">
    <property type="protein sequence ID" value="SEF94063.1"/>
    <property type="molecule type" value="Genomic_DNA"/>
</dbReference>
<proteinExistence type="predicted"/>
<sequence length="72" mass="8444">MGFPIKTCVVCEEEFELRPNHPGYANRCIECNAPKEEKAAEPESMTADERRVQREADAERRRVIREMLYSKK</sequence>
<feature type="region of interest" description="Disordered" evidence="1">
    <location>
        <begin position="36"/>
        <end position="56"/>
    </location>
</feature>
<dbReference type="RefSeq" id="WP_103932362.1">
    <property type="nucleotide sequence ID" value="NZ_FNVA01000002.1"/>
</dbReference>
<dbReference type="OrthoDB" id="122517at2"/>
<dbReference type="Proteomes" id="UP000236728">
    <property type="component" value="Unassembled WGS sequence"/>
</dbReference>
<evidence type="ECO:0000313" key="3">
    <source>
        <dbReference type="Proteomes" id="UP000236728"/>
    </source>
</evidence>
<organism evidence="2 3">
    <name type="scientific">Bryocella elongata</name>
    <dbReference type="NCBI Taxonomy" id="863522"/>
    <lineage>
        <taxon>Bacteria</taxon>
        <taxon>Pseudomonadati</taxon>
        <taxon>Acidobacteriota</taxon>
        <taxon>Terriglobia</taxon>
        <taxon>Terriglobales</taxon>
        <taxon>Acidobacteriaceae</taxon>
        <taxon>Bryocella</taxon>
    </lineage>
</organism>
<keyword evidence="3" id="KW-1185">Reference proteome</keyword>
<dbReference type="AlphaFoldDB" id="A0A1H5W3W0"/>